<dbReference type="PANTHER" id="PTHR43072:SF23">
    <property type="entry name" value="UPF0039 PROTEIN C11D3.02C"/>
    <property type="match status" value="1"/>
</dbReference>
<dbReference type="FunFam" id="3.40.630.30:FF:000026">
    <property type="entry name" value="Phosphinothricin acetyltransferase"/>
    <property type="match status" value="1"/>
</dbReference>
<evidence type="ECO:0000313" key="7">
    <source>
        <dbReference type="Proteomes" id="UP001058124"/>
    </source>
</evidence>
<accession>A0AAV5N660</accession>
<dbReference type="GO" id="GO:0016747">
    <property type="term" value="F:acyltransferase activity, transferring groups other than amino-acyl groups"/>
    <property type="evidence" value="ECO:0007669"/>
    <property type="project" value="InterPro"/>
</dbReference>
<dbReference type="EMBL" id="BRLH01000011">
    <property type="protein sequence ID" value="GKX57080.1"/>
    <property type="molecule type" value="Genomic_DNA"/>
</dbReference>
<sequence>MLIRDAKEQDCADIANIYNHAVLNTTAIWNDSVVDAPNRIAWMQQRQNAGYPVIVAEQDGRVVGFASFGDWRAFDGYRYTVEHSVYVHPEHHGKGIGKTLMVRLIEIARSLGKHAMVAGIESENAASLYLHRQLGFIETARMPEVGAKFGRWLDLTFMLLRLDERDGPEPAK</sequence>
<name>A0AAV5N660_9GAMM</name>
<keyword evidence="1" id="KW-0808">Transferase</keyword>
<dbReference type="SUPFAM" id="SSF55729">
    <property type="entry name" value="Acyl-CoA N-acyltransferases (Nat)"/>
    <property type="match status" value="1"/>
</dbReference>
<comment type="catalytic activity">
    <reaction evidence="3">
        <text>L-methionine sulfoximine + acetyl-CoA = N-acetyl-L-methionine sulfoximine + CoA + H(+)</text>
        <dbReference type="Rhea" id="RHEA:47660"/>
        <dbReference type="ChEBI" id="CHEBI:15378"/>
        <dbReference type="ChEBI" id="CHEBI:57287"/>
        <dbReference type="ChEBI" id="CHEBI:57288"/>
        <dbReference type="ChEBI" id="CHEBI:87826"/>
        <dbReference type="ChEBI" id="CHEBI:87827"/>
    </reaction>
</comment>
<gene>
    <name evidence="6" type="ORF">SOASR030_31920</name>
</gene>
<dbReference type="PANTHER" id="PTHR43072">
    <property type="entry name" value="N-ACETYLTRANSFERASE"/>
    <property type="match status" value="1"/>
</dbReference>
<comment type="catalytic activity">
    <reaction evidence="4">
        <text>L-methionine sulfone + acetyl-CoA = N-acetyl-L-methionine sulfone + CoA + H(+)</text>
        <dbReference type="Rhea" id="RHEA:47656"/>
        <dbReference type="ChEBI" id="CHEBI:15378"/>
        <dbReference type="ChEBI" id="CHEBI:57287"/>
        <dbReference type="ChEBI" id="CHEBI:57288"/>
        <dbReference type="ChEBI" id="CHEBI:87824"/>
        <dbReference type="ChEBI" id="CHEBI:87825"/>
    </reaction>
</comment>
<evidence type="ECO:0000256" key="1">
    <source>
        <dbReference type="ARBA" id="ARBA00022679"/>
    </source>
</evidence>
<protein>
    <submittedName>
        <fullName evidence="6">L-amino acid N-acyltransferase MnaT</fullName>
    </submittedName>
</protein>
<dbReference type="Pfam" id="PF00583">
    <property type="entry name" value="Acetyltransf_1"/>
    <property type="match status" value="1"/>
</dbReference>
<dbReference type="PROSITE" id="PS51186">
    <property type="entry name" value="GNAT"/>
    <property type="match status" value="1"/>
</dbReference>
<dbReference type="RefSeq" id="WP_027275076.1">
    <property type="nucleotide sequence ID" value="NZ_BRLH01000011.1"/>
</dbReference>
<dbReference type="CDD" id="cd04301">
    <property type="entry name" value="NAT_SF"/>
    <property type="match status" value="1"/>
</dbReference>
<organism evidence="6 7">
    <name type="scientific">Leminorella grimontii</name>
    <dbReference type="NCBI Taxonomy" id="82981"/>
    <lineage>
        <taxon>Bacteria</taxon>
        <taxon>Pseudomonadati</taxon>
        <taxon>Pseudomonadota</taxon>
        <taxon>Gammaproteobacteria</taxon>
        <taxon>Enterobacterales</taxon>
        <taxon>Budviciaceae</taxon>
        <taxon>Leminorella</taxon>
    </lineage>
</organism>
<evidence type="ECO:0000313" key="6">
    <source>
        <dbReference type="EMBL" id="GKX57080.1"/>
    </source>
</evidence>
<keyword evidence="7" id="KW-1185">Reference proteome</keyword>
<evidence type="ECO:0000256" key="2">
    <source>
        <dbReference type="ARBA" id="ARBA00023315"/>
    </source>
</evidence>
<reference evidence="6" key="1">
    <citation type="submission" date="2022-06" db="EMBL/GenBank/DDBJ databases">
        <title>Draft genome sequences of Leminorella grimontii str. JCM5902.</title>
        <authorList>
            <person name="Wakabayashi Y."/>
            <person name="Kojima K."/>
        </authorList>
    </citation>
    <scope>NUCLEOTIDE SEQUENCE</scope>
    <source>
        <strain evidence="6">JCM 5902</strain>
    </source>
</reference>
<dbReference type="InterPro" id="IPR016181">
    <property type="entry name" value="Acyl_CoA_acyltransferase"/>
</dbReference>
<dbReference type="Proteomes" id="UP001058124">
    <property type="component" value="Unassembled WGS sequence"/>
</dbReference>
<evidence type="ECO:0000256" key="3">
    <source>
        <dbReference type="ARBA" id="ARBA00050603"/>
    </source>
</evidence>
<comment type="caution">
    <text evidence="6">The sequence shown here is derived from an EMBL/GenBank/DDBJ whole genome shotgun (WGS) entry which is preliminary data.</text>
</comment>
<dbReference type="InterPro" id="IPR000182">
    <property type="entry name" value="GNAT_dom"/>
</dbReference>
<keyword evidence="2" id="KW-0012">Acyltransferase</keyword>
<evidence type="ECO:0000259" key="5">
    <source>
        <dbReference type="PROSITE" id="PS51186"/>
    </source>
</evidence>
<proteinExistence type="predicted"/>
<dbReference type="Gene3D" id="3.40.630.30">
    <property type="match status" value="1"/>
</dbReference>
<feature type="domain" description="N-acetyltransferase" evidence="5">
    <location>
        <begin position="1"/>
        <end position="163"/>
    </location>
</feature>
<dbReference type="AlphaFoldDB" id="A0AAV5N660"/>
<evidence type="ECO:0000256" key="4">
    <source>
        <dbReference type="ARBA" id="ARBA00051334"/>
    </source>
</evidence>